<dbReference type="GO" id="GO:0000177">
    <property type="term" value="C:cytoplasmic exosome (RNase complex)"/>
    <property type="evidence" value="ECO:0007669"/>
    <property type="project" value="TreeGrafter"/>
</dbReference>
<dbReference type="eggNOG" id="KOG1068">
    <property type="taxonomic scope" value="Eukaryota"/>
</dbReference>
<evidence type="ECO:0000256" key="5">
    <source>
        <dbReference type="ARBA" id="ARBA00023242"/>
    </source>
</evidence>
<dbReference type="PANTHER" id="PTHR11953">
    <property type="entry name" value="EXOSOME COMPLEX COMPONENT"/>
    <property type="match status" value="1"/>
</dbReference>
<feature type="region of interest" description="Disordered" evidence="6">
    <location>
        <begin position="212"/>
        <end position="256"/>
    </location>
</feature>
<evidence type="ECO:0000256" key="6">
    <source>
        <dbReference type="SAM" id="MobiDB-lite"/>
    </source>
</evidence>
<dbReference type="GO" id="GO:0000176">
    <property type="term" value="C:nuclear exosome (RNase complex)"/>
    <property type="evidence" value="ECO:0007669"/>
    <property type="project" value="TreeGrafter"/>
</dbReference>
<reference evidence="10" key="3">
    <citation type="journal article" date="2012" name="PLoS Pathog.">
        <title>Comparative genomics of the apicomplexan parasites Toxoplasma gondii and Neospora caninum: Coccidia differing in host range and transmission strategy.</title>
        <authorList>
            <person name="Reid A.J."/>
            <person name="Vermont S.J."/>
            <person name="Cotton J.A."/>
            <person name="Harris D."/>
            <person name="Hill-Cawthorne G.A."/>
            <person name="Konen-Waisman S."/>
            <person name="Latham S.M."/>
            <person name="Mourier T."/>
            <person name="Norton R."/>
            <person name="Quail M.A."/>
            <person name="Sanders M."/>
            <person name="Shanmugam D."/>
            <person name="Sohal A."/>
            <person name="Wasmuth J.D."/>
            <person name="Brunk B."/>
            <person name="Grigg M.E."/>
            <person name="Howard J.C."/>
            <person name="Parkinson J."/>
            <person name="Roos D.S."/>
            <person name="Trees A.J."/>
            <person name="Berriman M."/>
            <person name="Pain A."/>
            <person name="Wastling J.M."/>
        </authorList>
    </citation>
    <scope>NUCLEOTIDE SEQUENCE [LARGE SCALE GENOMIC DNA]</scope>
    <source>
        <strain evidence="10">Liverpool</strain>
    </source>
</reference>
<dbReference type="GO" id="GO:0071028">
    <property type="term" value="P:nuclear mRNA surveillance"/>
    <property type="evidence" value="ECO:0007669"/>
    <property type="project" value="TreeGrafter"/>
</dbReference>
<dbReference type="GO" id="GO:0005730">
    <property type="term" value="C:nucleolus"/>
    <property type="evidence" value="ECO:0007669"/>
    <property type="project" value="TreeGrafter"/>
</dbReference>
<evidence type="ECO:0000256" key="2">
    <source>
        <dbReference type="ARBA" id="ARBA00006678"/>
    </source>
</evidence>
<dbReference type="OrthoDB" id="27298at2759"/>
<dbReference type="Pfam" id="PF01138">
    <property type="entry name" value="RNase_PH"/>
    <property type="match status" value="1"/>
</dbReference>
<dbReference type="InterPro" id="IPR001247">
    <property type="entry name" value="ExoRNase_PH_dom1"/>
</dbReference>
<dbReference type="GeneID" id="13440403"/>
<dbReference type="InterPro" id="IPR020568">
    <property type="entry name" value="Ribosomal_Su5_D2-typ_SF"/>
</dbReference>
<dbReference type="Proteomes" id="UP000007494">
    <property type="component" value="Chromosome IX"/>
</dbReference>
<dbReference type="OMA" id="ERWIEVQ"/>
<evidence type="ECO:0000313" key="8">
    <source>
        <dbReference type="EMBL" id="CBZ51418.1"/>
    </source>
</evidence>
<keyword evidence="5" id="KW-0539">Nucleus</keyword>
<dbReference type="GO" id="GO:0006364">
    <property type="term" value="P:rRNA processing"/>
    <property type="evidence" value="ECO:0007669"/>
    <property type="project" value="UniProtKB-KW"/>
</dbReference>
<dbReference type="Gene3D" id="3.30.230.70">
    <property type="entry name" value="GHMP Kinase, N-terminal domain"/>
    <property type="match status" value="1"/>
</dbReference>
<keyword evidence="4" id="KW-0271">Exosome</keyword>
<dbReference type="PANTHER" id="PTHR11953:SF1">
    <property type="entry name" value="EXOSOME COMPLEX COMPONENT RRP46"/>
    <property type="match status" value="1"/>
</dbReference>
<keyword evidence="3" id="KW-0698">rRNA processing</keyword>
<dbReference type="RefSeq" id="XP_003881451.1">
    <property type="nucleotide sequence ID" value="XM_003881402.1"/>
</dbReference>
<dbReference type="EMBL" id="LN714484">
    <property type="protein sequence ID" value="CEL68738.1"/>
    <property type="molecule type" value="Genomic_DNA"/>
</dbReference>
<dbReference type="EMBL" id="FR823385">
    <property type="protein sequence ID" value="CBZ51418.1"/>
    <property type="molecule type" value="Genomic_DNA"/>
</dbReference>
<organism evidence="8 10">
    <name type="scientific">Neospora caninum (strain Liverpool)</name>
    <dbReference type="NCBI Taxonomy" id="572307"/>
    <lineage>
        <taxon>Eukaryota</taxon>
        <taxon>Sar</taxon>
        <taxon>Alveolata</taxon>
        <taxon>Apicomplexa</taxon>
        <taxon>Conoidasida</taxon>
        <taxon>Coccidia</taxon>
        <taxon>Eucoccidiorida</taxon>
        <taxon>Eimeriorina</taxon>
        <taxon>Sarcocystidae</taxon>
        <taxon>Neospora</taxon>
    </lineage>
</organism>
<dbReference type="InterPro" id="IPR050080">
    <property type="entry name" value="RNase_PH"/>
</dbReference>
<proteinExistence type="inferred from homology"/>
<protein>
    <submittedName>
        <fullName evidence="9">3' exoribonuclease family, domain 1 containing protein, putative</fullName>
    </submittedName>
    <submittedName>
        <fullName evidence="8">Putative 3' exoribonuclease family, domain 1 containing protein</fullName>
    </submittedName>
</protein>
<comment type="similarity">
    <text evidence="2">Belongs to the RNase PH family.</text>
</comment>
<feature type="region of interest" description="Disordered" evidence="6">
    <location>
        <begin position="1"/>
        <end position="25"/>
    </location>
</feature>
<name>F0VB81_NEOCL</name>
<feature type="compositionally biased region" description="Polar residues" evidence="6">
    <location>
        <begin position="223"/>
        <end position="242"/>
    </location>
</feature>
<dbReference type="InterPro" id="IPR027408">
    <property type="entry name" value="PNPase/RNase_PH_dom_sf"/>
</dbReference>
<dbReference type="InParanoid" id="F0VB81"/>
<sequence>MKFEANSVSGSGDGAQPASCPHTTEAFVRPDGREHAQELRPLSVQLGFAKTADGSARVSQGLTSVIALVVGPVEAPPGKFSSSGCVFHVILKPLAVPPTLSAARAAAAMGSCSAVAGAGGGRKGRTGGDSGEAFERWIEVQLQTLLQHMVAPGEYPRCLIQLTLMILQDDGGAESACINAALAALIDAGVALRFRAWAASLVRLSRGARALERSEERPAVTGSALSPASQAGSRCEGQQSSGAGDEDGEWRVDPCSEEEDGRKEGAICLVLEPQTGDLVSSFFERSVGSSAAHGARASRVSRSGLAVAGAGHASPCGGWWAIGRGGSEESSDTRACLMLALSACRFVDSRVRAAFRAKMETPCNMFRYNNFWWRGTDDEDIEGE</sequence>
<dbReference type="VEuPathDB" id="ToxoDB:NCLIV_044790"/>
<reference evidence="8" key="2">
    <citation type="submission" date="2011-03" db="EMBL/GenBank/DDBJ databases">
        <title>Comparative genomics and transcriptomics of Neospora caninum and Toxoplasma gondii.</title>
        <authorList>
            <person name="Reid A.J."/>
            <person name="Sohal A."/>
            <person name="Harris D."/>
            <person name="Quail M."/>
            <person name="Sanders M."/>
            <person name="Berriman M."/>
            <person name="Wastling J.M."/>
            <person name="Pain A."/>
        </authorList>
    </citation>
    <scope>NUCLEOTIDE SEQUENCE</scope>
    <source>
        <strain evidence="8">Liverpool</strain>
    </source>
</reference>
<comment type="subcellular location">
    <subcellularLocation>
        <location evidence="1">Nucleus</location>
    </subcellularLocation>
</comment>
<gene>
    <name evidence="9" type="ORF">BN1204_044790</name>
    <name evidence="8" type="ORF">NCLIV_044790</name>
</gene>
<feature type="domain" description="Exoribonuclease phosphorolytic" evidence="7">
    <location>
        <begin position="38"/>
        <end position="190"/>
    </location>
</feature>
<evidence type="ECO:0000256" key="3">
    <source>
        <dbReference type="ARBA" id="ARBA00022552"/>
    </source>
</evidence>
<dbReference type="AlphaFoldDB" id="F0VB81"/>
<evidence type="ECO:0000259" key="7">
    <source>
        <dbReference type="Pfam" id="PF01138"/>
    </source>
</evidence>
<dbReference type="SUPFAM" id="SSF54211">
    <property type="entry name" value="Ribosomal protein S5 domain 2-like"/>
    <property type="match status" value="1"/>
</dbReference>
<accession>F0VB81</accession>
<evidence type="ECO:0000313" key="9">
    <source>
        <dbReference type="EMBL" id="CEL68738.1"/>
    </source>
</evidence>
<dbReference type="GO" id="GO:0016075">
    <property type="term" value="P:rRNA catabolic process"/>
    <property type="evidence" value="ECO:0007669"/>
    <property type="project" value="TreeGrafter"/>
</dbReference>
<feature type="compositionally biased region" description="Polar residues" evidence="6">
    <location>
        <begin position="1"/>
        <end position="10"/>
    </location>
</feature>
<dbReference type="GO" id="GO:0003723">
    <property type="term" value="F:RNA binding"/>
    <property type="evidence" value="ECO:0007669"/>
    <property type="project" value="TreeGrafter"/>
</dbReference>
<evidence type="ECO:0000256" key="1">
    <source>
        <dbReference type="ARBA" id="ARBA00004123"/>
    </source>
</evidence>
<keyword evidence="10" id="KW-1185">Reference proteome</keyword>
<dbReference type="GO" id="GO:0071051">
    <property type="term" value="P:poly(A)-dependent snoRNA 3'-end processing"/>
    <property type="evidence" value="ECO:0007669"/>
    <property type="project" value="TreeGrafter"/>
</dbReference>
<dbReference type="GO" id="GO:0034475">
    <property type="term" value="P:U4 snRNA 3'-end processing"/>
    <property type="evidence" value="ECO:0007669"/>
    <property type="project" value="TreeGrafter"/>
</dbReference>
<reference evidence="8" key="1">
    <citation type="submission" date="2011-02" db="EMBL/GenBank/DDBJ databases">
        <authorList>
            <person name="Aslett M."/>
        </authorList>
    </citation>
    <scope>NUCLEOTIDE SEQUENCE</scope>
    <source>
        <strain evidence="8">Liverpool</strain>
    </source>
</reference>
<evidence type="ECO:0000256" key="4">
    <source>
        <dbReference type="ARBA" id="ARBA00022835"/>
    </source>
</evidence>
<evidence type="ECO:0000313" key="10">
    <source>
        <dbReference type="Proteomes" id="UP000007494"/>
    </source>
</evidence>
<reference evidence="9" key="4">
    <citation type="journal article" date="2015" name="PLoS ONE">
        <title>Comprehensive Evaluation of Toxoplasma gondii VEG and Neospora caninum LIV Genomes with Tachyzoite Stage Transcriptome and Proteome Defines Novel Transcript Features.</title>
        <authorList>
            <person name="Ramaprasad A."/>
            <person name="Mourier T."/>
            <person name="Naeem R."/>
            <person name="Malas T.B."/>
            <person name="Moussa E."/>
            <person name="Panigrahi A."/>
            <person name="Vermont S.J."/>
            <person name="Otto T.D."/>
            <person name="Wastling J."/>
            <person name="Pain A."/>
        </authorList>
    </citation>
    <scope>NUCLEOTIDE SEQUENCE</scope>
    <source>
        <strain evidence="9">Liverpool</strain>
    </source>
</reference>